<name>A0AAD5E782_UMBRA</name>
<feature type="region of interest" description="Disordered" evidence="1">
    <location>
        <begin position="1"/>
        <end position="126"/>
    </location>
</feature>
<sequence length="452" mass="51383">MTTQSLTAPMPIPQHRSSRTDQDSSSSHNSLSASPSSTSSSQSNQSYRELVKQITSQAPKPYGAIPPLIGRHKRKKRKKDDAIPPLTVTDNNTPSEEPIRSMVAIRLNDQETPTSPLKPPLPRPMRSMSHVENWVAVDSKESLPDEEELEQTPSALRNFLSADFFTEVLPLHVPPPPLSDPESIKQQEEIARLADTLKQSRLAVSEPTALDDDTEEGFLSESDDRRNSPLVLRKVRSMNDEDARWQDTRTTSIAKLRRPRPEAPKRKSSVGHSLSRRHSLSSISRKSPTAATHHKPPLYPLPPRSPPQVANEEEESWFTRLRRSFSGRNRTTPSGRKLIPMPLPPKRPTSQRRRSEATTQPRFNPVTNTYMRDTRSNSDHLRMITAELNMMRARKLLSPLKPRGFLPRRRDAFVRGDISKRSSHLRRQVLLDDLEDQLEEEEPSAYEDEDTE</sequence>
<feature type="compositionally biased region" description="Acidic residues" evidence="1">
    <location>
        <begin position="209"/>
        <end position="218"/>
    </location>
</feature>
<protein>
    <submittedName>
        <fullName evidence="2">Uncharacterized protein</fullName>
    </submittedName>
</protein>
<feature type="compositionally biased region" description="Low complexity" evidence="1">
    <location>
        <begin position="23"/>
        <end position="46"/>
    </location>
</feature>
<evidence type="ECO:0000313" key="2">
    <source>
        <dbReference type="EMBL" id="KAI8578197.1"/>
    </source>
</evidence>
<accession>A0AAD5E782</accession>
<dbReference type="RefSeq" id="XP_051443201.1">
    <property type="nucleotide sequence ID" value="XM_051590254.1"/>
</dbReference>
<feature type="compositionally biased region" description="Basic and acidic residues" evidence="1">
    <location>
        <begin position="237"/>
        <end position="247"/>
    </location>
</feature>
<organism evidence="2 3">
    <name type="scientific">Umbelopsis ramanniana AG</name>
    <dbReference type="NCBI Taxonomy" id="1314678"/>
    <lineage>
        <taxon>Eukaryota</taxon>
        <taxon>Fungi</taxon>
        <taxon>Fungi incertae sedis</taxon>
        <taxon>Mucoromycota</taxon>
        <taxon>Mucoromycotina</taxon>
        <taxon>Umbelopsidomycetes</taxon>
        <taxon>Umbelopsidales</taxon>
        <taxon>Umbelopsidaceae</taxon>
        <taxon>Umbelopsis</taxon>
    </lineage>
</organism>
<reference evidence="2" key="1">
    <citation type="submission" date="2021-06" db="EMBL/GenBank/DDBJ databases">
        <authorList>
            <consortium name="DOE Joint Genome Institute"/>
            <person name="Mondo S.J."/>
            <person name="Amses K.R."/>
            <person name="Simmons D.R."/>
            <person name="Longcore J.E."/>
            <person name="Seto K."/>
            <person name="Alves G.H."/>
            <person name="Bonds A.E."/>
            <person name="Quandt C.A."/>
            <person name="Davis W.J."/>
            <person name="Chang Y."/>
            <person name="Letcher P.M."/>
            <person name="Powell M.J."/>
            <person name="Kuo A."/>
            <person name="Labutti K."/>
            <person name="Pangilinan J."/>
            <person name="Andreopoulos W."/>
            <person name="Tritt A."/>
            <person name="Riley R."/>
            <person name="Hundley H."/>
            <person name="Johnson J."/>
            <person name="Lipzen A."/>
            <person name="Barry K."/>
            <person name="Berbee M.L."/>
            <person name="Buchler N.E."/>
            <person name="Grigoriev I.V."/>
            <person name="Spatafora J.W."/>
            <person name="Stajich J.E."/>
            <person name="James T.Y."/>
        </authorList>
    </citation>
    <scope>NUCLEOTIDE SEQUENCE</scope>
    <source>
        <strain evidence="2">AG</strain>
    </source>
</reference>
<evidence type="ECO:0000313" key="3">
    <source>
        <dbReference type="Proteomes" id="UP001206595"/>
    </source>
</evidence>
<feature type="region of interest" description="Disordered" evidence="1">
    <location>
        <begin position="196"/>
        <end position="373"/>
    </location>
</feature>
<reference evidence="2" key="2">
    <citation type="journal article" date="2022" name="Proc. Natl. Acad. Sci. U.S.A.">
        <title>Diploid-dominant life cycles characterize the early evolution of Fungi.</title>
        <authorList>
            <person name="Amses K.R."/>
            <person name="Simmons D.R."/>
            <person name="Longcore J.E."/>
            <person name="Mondo S.J."/>
            <person name="Seto K."/>
            <person name="Jeronimo G.H."/>
            <person name="Bonds A.E."/>
            <person name="Quandt C.A."/>
            <person name="Davis W.J."/>
            <person name="Chang Y."/>
            <person name="Federici B.A."/>
            <person name="Kuo A."/>
            <person name="LaButti K."/>
            <person name="Pangilinan J."/>
            <person name="Andreopoulos W."/>
            <person name="Tritt A."/>
            <person name="Riley R."/>
            <person name="Hundley H."/>
            <person name="Johnson J."/>
            <person name="Lipzen A."/>
            <person name="Barry K."/>
            <person name="Lang B.F."/>
            <person name="Cuomo C.A."/>
            <person name="Buchler N.E."/>
            <person name="Grigoriev I.V."/>
            <person name="Spatafora J.W."/>
            <person name="Stajich J.E."/>
            <person name="James T.Y."/>
        </authorList>
    </citation>
    <scope>NUCLEOTIDE SEQUENCE</scope>
    <source>
        <strain evidence="2">AG</strain>
    </source>
</reference>
<proteinExistence type="predicted"/>
<feature type="compositionally biased region" description="Pro residues" evidence="1">
    <location>
        <begin position="297"/>
        <end position="306"/>
    </location>
</feature>
<keyword evidence="3" id="KW-1185">Reference proteome</keyword>
<gene>
    <name evidence="2" type="ORF">K450DRAFT_248614</name>
</gene>
<dbReference type="GeneID" id="75915598"/>
<feature type="compositionally biased region" description="Basic residues" evidence="1">
    <location>
        <begin position="266"/>
        <end position="279"/>
    </location>
</feature>
<dbReference type="Proteomes" id="UP001206595">
    <property type="component" value="Unassembled WGS sequence"/>
</dbReference>
<dbReference type="EMBL" id="MU620932">
    <property type="protein sequence ID" value="KAI8578197.1"/>
    <property type="molecule type" value="Genomic_DNA"/>
</dbReference>
<comment type="caution">
    <text evidence="2">The sequence shown here is derived from an EMBL/GenBank/DDBJ whole genome shotgun (WGS) entry which is preliminary data.</text>
</comment>
<dbReference type="AlphaFoldDB" id="A0AAD5E782"/>
<evidence type="ECO:0000256" key="1">
    <source>
        <dbReference type="SAM" id="MobiDB-lite"/>
    </source>
</evidence>
<feature type="compositionally biased region" description="Polar residues" evidence="1">
    <location>
        <begin position="357"/>
        <end position="371"/>
    </location>
</feature>
<feature type="region of interest" description="Disordered" evidence="1">
    <location>
        <begin position="432"/>
        <end position="452"/>
    </location>
</feature>